<dbReference type="PANTHER" id="PTHR43280">
    <property type="entry name" value="ARAC-FAMILY TRANSCRIPTIONAL REGULATOR"/>
    <property type="match status" value="1"/>
</dbReference>
<dbReference type="GO" id="GO:0003700">
    <property type="term" value="F:DNA-binding transcription factor activity"/>
    <property type="evidence" value="ECO:0007669"/>
    <property type="project" value="InterPro"/>
</dbReference>
<proteinExistence type="predicted"/>
<accession>A0A378NTD3</accession>
<keyword evidence="5" id="KW-0489">Methyltransferase</keyword>
<evidence type="ECO:0000256" key="3">
    <source>
        <dbReference type="ARBA" id="ARBA00023163"/>
    </source>
</evidence>
<dbReference type="InterPro" id="IPR013096">
    <property type="entry name" value="Cupin_2"/>
</dbReference>
<organism evidence="5 6">
    <name type="scientific">Megamonas hypermegale</name>
    <dbReference type="NCBI Taxonomy" id="158847"/>
    <lineage>
        <taxon>Bacteria</taxon>
        <taxon>Bacillati</taxon>
        <taxon>Bacillota</taxon>
        <taxon>Negativicutes</taxon>
        <taxon>Selenomonadales</taxon>
        <taxon>Selenomonadaceae</taxon>
        <taxon>Megamonas</taxon>
    </lineage>
</organism>
<dbReference type="RefSeq" id="WP_008537330.1">
    <property type="nucleotide sequence ID" value="NZ_UGPP01000001.1"/>
</dbReference>
<dbReference type="EC" id="2.1.1.-" evidence="5"/>
<keyword evidence="5" id="KW-0808">Transferase</keyword>
<dbReference type="InterPro" id="IPR018060">
    <property type="entry name" value="HTH_AraC"/>
</dbReference>
<dbReference type="Gene3D" id="1.10.10.60">
    <property type="entry name" value="Homeodomain-like"/>
    <property type="match status" value="2"/>
</dbReference>
<dbReference type="AlphaFoldDB" id="A0A378NTD3"/>
<evidence type="ECO:0000256" key="1">
    <source>
        <dbReference type="ARBA" id="ARBA00023015"/>
    </source>
</evidence>
<dbReference type="InterPro" id="IPR009057">
    <property type="entry name" value="Homeodomain-like_sf"/>
</dbReference>
<protein>
    <submittedName>
        <fullName evidence="5">Methylphosphotriester-DNA--protein-cysteine S-methyltransferase</fullName>
        <ecNumber evidence="5">2.1.1.-</ecNumber>
    </submittedName>
</protein>
<dbReference type="Proteomes" id="UP000255234">
    <property type="component" value="Unassembled WGS sequence"/>
</dbReference>
<dbReference type="SUPFAM" id="SSF51215">
    <property type="entry name" value="Regulatory protein AraC"/>
    <property type="match status" value="1"/>
</dbReference>
<dbReference type="PANTHER" id="PTHR43280:SF2">
    <property type="entry name" value="HTH-TYPE TRANSCRIPTIONAL REGULATOR EXSA"/>
    <property type="match status" value="1"/>
</dbReference>
<dbReference type="SUPFAM" id="SSF46689">
    <property type="entry name" value="Homeodomain-like"/>
    <property type="match status" value="2"/>
</dbReference>
<dbReference type="GO" id="GO:0008168">
    <property type="term" value="F:methyltransferase activity"/>
    <property type="evidence" value="ECO:0007669"/>
    <property type="project" value="UniProtKB-KW"/>
</dbReference>
<keyword evidence="2" id="KW-0238">DNA-binding</keyword>
<dbReference type="Gene3D" id="2.60.120.10">
    <property type="entry name" value="Jelly Rolls"/>
    <property type="match status" value="1"/>
</dbReference>
<dbReference type="SMART" id="SM00342">
    <property type="entry name" value="HTH_ARAC"/>
    <property type="match status" value="1"/>
</dbReference>
<evidence type="ECO:0000256" key="2">
    <source>
        <dbReference type="ARBA" id="ARBA00023125"/>
    </source>
</evidence>
<reference evidence="5 6" key="1">
    <citation type="submission" date="2018-06" db="EMBL/GenBank/DDBJ databases">
        <authorList>
            <consortium name="Pathogen Informatics"/>
            <person name="Doyle S."/>
        </authorList>
    </citation>
    <scope>NUCLEOTIDE SEQUENCE [LARGE SCALE GENOMIC DNA]</scope>
    <source>
        <strain evidence="5 6">NCTC10571</strain>
    </source>
</reference>
<evidence type="ECO:0000313" key="6">
    <source>
        <dbReference type="Proteomes" id="UP000255234"/>
    </source>
</evidence>
<sequence length="286" mass="33990">MENMNKNIAYEHIDFSEITKVRFCTLVEKCNYIPNHWHQSIEFIYLIKGERLATIENKSFLLHDGDCVLVNANAIHSMKLMETNTIILLQIPIDFLEQFVPDIQEIIFVLNDSKNTPRKQECLNKVKSILLEMKRVYDAKEDGFLLKFNSLLFSLLFELKTHFSVKMMNVNVGQRKKDLARLNIILKYLQENYKQNIALEDIAKLVHFQTNYFCRFFKKHMGVTFIEYQNQVKLAYVYRDLINTKDSLSMILSRHGFNNYKLFRTLFKKHFGDTPMKVRKHIVEQD</sequence>
<evidence type="ECO:0000313" key="5">
    <source>
        <dbReference type="EMBL" id="STY71630.1"/>
    </source>
</evidence>
<dbReference type="GO" id="GO:0032259">
    <property type="term" value="P:methylation"/>
    <property type="evidence" value="ECO:0007669"/>
    <property type="project" value="UniProtKB-KW"/>
</dbReference>
<dbReference type="EMBL" id="UGPP01000001">
    <property type="protein sequence ID" value="STY71630.1"/>
    <property type="molecule type" value="Genomic_DNA"/>
</dbReference>
<gene>
    <name evidence="5" type="primary">adaA_2</name>
    <name evidence="5" type="ORF">NCTC10571_01792</name>
</gene>
<dbReference type="GO" id="GO:0043565">
    <property type="term" value="F:sequence-specific DNA binding"/>
    <property type="evidence" value="ECO:0007669"/>
    <property type="project" value="InterPro"/>
</dbReference>
<name>A0A378NTD3_9FIRM</name>
<feature type="domain" description="HTH araC/xylS-type" evidence="4">
    <location>
        <begin position="183"/>
        <end position="281"/>
    </location>
</feature>
<dbReference type="PROSITE" id="PS01124">
    <property type="entry name" value="HTH_ARAC_FAMILY_2"/>
    <property type="match status" value="1"/>
</dbReference>
<dbReference type="GeneID" id="62779131"/>
<keyword evidence="3" id="KW-0804">Transcription</keyword>
<dbReference type="InterPro" id="IPR014710">
    <property type="entry name" value="RmlC-like_jellyroll"/>
</dbReference>
<dbReference type="Pfam" id="PF07883">
    <property type="entry name" value="Cupin_2"/>
    <property type="match status" value="1"/>
</dbReference>
<dbReference type="Pfam" id="PF12833">
    <property type="entry name" value="HTH_18"/>
    <property type="match status" value="1"/>
</dbReference>
<keyword evidence="1" id="KW-0805">Transcription regulation</keyword>
<evidence type="ECO:0000259" key="4">
    <source>
        <dbReference type="PROSITE" id="PS01124"/>
    </source>
</evidence>
<dbReference type="InterPro" id="IPR037923">
    <property type="entry name" value="HTH-like"/>
</dbReference>